<dbReference type="PANTHER" id="PTHR42973:SF39">
    <property type="entry name" value="FAD-BINDING PCMH-TYPE DOMAIN-CONTAINING PROTEIN"/>
    <property type="match status" value="1"/>
</dbReference>
<dbReference type="RefSeq" id="WP_221498475.1">
    <property type="nucleotide sequence ID" value="NZ_BAABJP010000010.1"/>
</dbReference>
<dbReference type="InterPro" id="IPR016167">
    <property type="entry name" value="FAD-bd_PCMH_sub1"/>
</dbReference>
<dbReference type="SUPFAM" id="SSF56176">
    <property type="entry name" value="FAD-binding/transporter-associated domain-like"/>
    <property type="match status" value="1"/>
</dbReference>
<organism evidence="7 8">
    <name type="scientific">Pseudonocardia eucalypti</name>
    <dbReference type="NCBI Taxonomy" id="648755"/>
    <lineage>
        <taxon>Bacteria</taxon>
        <taxon>Bacillati</taxon>
        <taxon>Actinomycetota</taxon>
        <taxon>Actinomycetes</taxon>
        <taxon>Pseudonocardiales</taxon>
        <taxon>Pseudonocardiaceae</taxon>
        <taxon>Pseudonocardia</taxon>
    </lineage>
</organism>
<keyword evidence="5" id="KW-0560">Oxidoreductase</keyword>
<evidence type="ECO:0000256" key="5">
    <source>
        <dbReference type="ARBA" id="ARBA00023002"/>
    </source>
</evidence>
<dbReference type="Gene3D" id="3.30.43.10">
    <property type="entry name" value="Uridine Diphospho-n-acetylenolpyruvylglucosamine Reductase, domain 2"/>
    <property type="match status" value="1"/>
</dbReference>
<proteinExistence type="inferred from homology"/>
<dbReference type="EMBL" id="BAABJP010000010">
    <property type="protein sequence ID" value="GAA5155089.1"/>
    <property type="molecule type" value="Genomic_DNA"/>
</dbReference>
<accession>A0ABP9Q2Y8</accession>
<dbReference type="InterPro" id="IPR012951">
    <property type="entry name" value="BBE"/>
</dbReference>
<evidence type="ECO:0000313" key="7">
    <source>
        <dbReference type="EMBL" id="GAA5155089.1"/>
    </source>
</evidence>
<dbReference type="PROSITE" id="PS51387">
    <property type="entry name" value="FAD_PCMH"/>
    <property type="match status" value="1"/>
</dbReference>
<dbReference type="Gene3D" id="3.30.465.10">
    <property type="match status" value="1"/>
</dbReference>
<evidence type="ECO:0000256" key="2">
    <source>
        <dbReference type="ARBA" id="ARBA00005466"/>
    </source>
</evidence>
<dbReference type="InterPro" id="IPR006094">
    <property type="entry name" value="Oxid_FAD_bind_N"/>
</dbReference>
<dbReference type="InterPro" id="IPR036318">
    <property type="entry name" value="FAD-bd_PCMH-like_sf"/>
</dbReference>
<dbReference type="Gene3D" id="3.40.462.20">
    <property type="match status" value="1"/>
</dbReference>
<evidence type="ECO:0000313" key="8">
    <source>
        <dbReference type="Proteomes" id="UP001428817"/>
    </source>
</evidence>
<name>A0ABP9Q2Y8_9PSEU</name>
<keyword evidence="3" id="KW-0285">Flavoprotein</keyword>
<dbReference type="Pfam" id="PF01565">
    <property type="entry name" value="FAD_binding_4"/>
    <property type="match status" value="1"/>
</dbReference>
<comment type="similarity">
    <text evidence="2">Belongs to the oxygen-dependent FAD-linked oxidoreductase family.</text>
</comment>
<gene>
    <name evidence="7" type="ORF">GCM10023321_27840</name>
</gene>
<dbReference type="InterPro" id="IPR016166">
    <property type="entry name" value="FAD-bd_PCMH"/>
</dbReference>
<evidence type="ECO:0000256" key="4">
    <source>
        <dbReference type="ARBA" id="ARBA00022827"/>
    </source>
</evidence>
<reference evidence="8" key="1">
    <citation type="journal article" date="2019" name="Int. J. Syst. Evol. Microbiol.">
        <title>The Global Catalogue of Microorganisms (GCM) 10K type strain sequencing project: providing services to taxonomists for standard genome sequencing and annotation.</title>
        <authorList>
            <consortium name="The Broad Institute Genomics Platform"/>
            <consortium name="The Broad Institute Genome Sequencing Center for Infectious Disease"/>
            <person name="Wu L."/>
            <person name="Ma J."/>
        </authorList>
    </citation>
    <scope>NUCLEOTIDE SEQUENCE [LARGE SCALE GENOMIC DNA]</scope>
    <source>
        <strain evidence="8">JCM 18303</strain>
    </source>
</reference>
<dbReference type="InterPro" id="IPR050416">
    <property type="entry name" value="FAD-linked_Oxidoreductase"/>
</dbReference>
<dbReference type="PROSITE" id="PS00862">
    <property type="entry name" value="OX2_COVAL_FAD"/>
    <property type="match status" value="1"/>
</dbReference>
<dbReference type="PANTHER" id="PTHR42973">
    <property type="entry name" value="BINDING OXIDOREDUCTASE, PUTATIVE (AFU_ORTHOLOGUE AFUA_1G17690)-RELATED"/>
    <property type="match status" value="1"/>
</dbReference>
<comment type="caution">
    <text evidence="7">The sequence shown here is derived from an EMBL/GenBank/DDBJ whole genome shotgun (WGS) entry which is preliminary data.</text>
</comment>
<feature type="domain" description="FAD-binding PCMH-type" evidence="6">
    <location>
        <begin position="30"/>
        <end position="200"/>
    </location>
</feature>
<evidence type="ECO:0000256" key="1">
    <source>
        <dbReference type="ARBA" id="ARBA00001974"/>
    </source>
</evidence>
<keyword evidence="4" id="KW-0274">FAD</keyword>
<evidence type="ECO:0000256" key="3">
    <source>
        <dbReference type="ARBA" id="ARBA00022630"/>
    </source>
</evidence>
<dbReference type="Proteomes" id="UP001428817">
    <property type="component" value="Unassembled WGS sequence"/>
</dbReference>
<evidence type="ECO:0000259" key="6">
    <source>
        <dbReference type="PROSITE" id="PS51387"/>
    </source>
</evidence>
<dbReference type="Pfam" id="PF08031">
    <property type="entry name" value="BBE"/>
    <property type="match status" value="1"/>
</dbReference>
<dbReference type="InterPro" id="IPR016169">
    <property type="entry name" value="FAD-bd_PCMH_sub2"/>
</dbReference>
<comment type="cofactor">
    <cofactor evidence="1">
        <name>FAD</name>
        <dbReference type="ChEBI" id="CHEBI:57692"/>
    </cofactor>
</comment>
<sequence>MSLTDFRGELFRPGDPGYPAAREIFNTRTAGATPALIARAKDAADVLTLVRHAAERGSPLAVRAGGHGVDGTAMPDGALVADLTGLTRIEVDPATGRATLGAGVLLGQMDAALVEHGLVVPSGTVSSTGIAGLTLGGGIGYQMRRYGATVDSLLSAEVITADGRVVTASPTEHPDLFWALRGGGGNFGVVTELTFEAHPVPREVAAGFIPFPLDQAPGVLAGLRDRLAGLPRELAVVGALTACPPLPPVPPELHGAPVLMLVVVYSGAANRTDGVVGALAGLGRPAAVAVAPVPWPAANRMLDVIAPPGRRYYSKGGYLATLDDEVIDIVVRHTAAAPPPASPPLPSTVQNLWAMGGAISDDHAEDATAFSREGTRWLWETVTEWDDPADDATFTGWLDGVRADLKPHLRSNGYVNLTTDDGPGWRRGVWGSPAKYARLVTAKTEWDPHNMFRHNKNITPQP</sequence>
<protein>
    <submittedName>
        <fullName evidence="7">FAD-binding oxidoreductase</fullName>
    </submittedName>
</protein>
<dbReference type="InterPro" id="IPR006093">
    <property type="entry name" value="Oxy_OxRdtase_FAD_BS"/>
</dbReference>
<keyword evidence="8" id="KW-1185">Reference proteome</keyword>